<evidence type="ECO:0000313" key="1">
    <source>
        <dbReference type="EMBL" id="BCF89098.1"/>
    </source>
</evidence>
<dbReference type="Pfam" id="PF14022">
    <property type="entry name" value="DUF4238"/>
    <property type="match status" value="1"/>
</dbReference>
<proteinExistence type="predicted"/>
<dbReference type="EMBL" id="AP023174">
    <property type="protein sequence ID" value="BCF89098.1"/>
    <property type="molecule type" value="Genomic_DNA"/>
</dbReference>
<dbReference type="RefSeq" id="WP_180720027.1">
    <property type="nucleotide sequence ID" value="NZ_AP023174.1"/>
</dbReference>
<evidence type="ECO:0008006" key="3">
    <source>
        <dbReference type="Google" id="ProtNLM"/>
    </source>
</evidence>
<keyword evidence="2" id="KW-1185">Reference proteome</keyword>
<evidence type="ECO:0000313" key="2">
    <source>
        <dbReference type="Proteomes" id="UP000510888"/>
    </source>
</evidence>
<reference evidence="1 2" key="1">
    <citation type="journal article" date="2020" name="Genes (Basel)">
        <title>Genomic Comparison of Insect Gut Symbionts from Divergent Burkholderia Subclades.</title>
        <authorList>
            <person name="Takeshita K."/>
            <person name="Kikuchi Y."/>
        </authorList>
    </citation>
    <scope>NUCLEOTIDE SEQUENCE [LARGE SCALE GENOMIC DNA]</scope>
    <source>
        <strain evidence="1 2">PGU16</strain>
    </source>
</reference>
<accession>A0A7I8BL49</accession>
<dbReference type="AlphaFoldDB" id="A0A7I8BL49"/>
<dbReference type="InterPro" id="IPR025332">
    <property type="entry name" value="DUF4238"/>
</dbReference>
<gene>
    <name evidence="1" type="ORF">PPGU16_21650</name>
</gene>
<dbReference type="KEGG" id="plad:PPGU16_21650"/>
<dbReference type="Proteomes" id="UP000510888">
    <property type="component" value="Chromosome 1"/>
</dbReference>
<protein>
    <recommendedName>
        <fullName evidence="3">DUF4238 domain-containing protein</fullName>
    </recommendedName>
</protein>
<organism evidence="1 2">
    <name type="scientific">Paraburkholderia largidicola</name>
    <dbReference type="NCBI Taxonomy" id="3014751"/>
    <lineage>
        <taxon>Bacteria</taxon>
        <taxon>Pseudomonadati</taxon>
        <taxon>Pseudomonadota</taxon>
        <taxon>Betaproteobacteria</taxon>
        <taxon>Burkholderiales</taxon>
        <taxon>Burkholderiaceae</taxon>
        <taxon>Paraburkholderia</taxon>
    </lineage>
</organism>
<sequence>MQQIKRHHFVPKAYLNAFCDPSGRLLVYRKDAPWNPLRQTPDATQFRRYYYSQPTPDGSRDNNTLEALFSTVESEWPTTVEKLKRRENANDRLNNIFEFMALQRARVPAARDLAEATLAQALKDTMKVMLANGDLPPPPPSLDDVQTQIQVSIDPHKSIQAMVDLIQGMGPLYRMLGISAVHNNTGRPFLTSDNPVIWFDPSLPFNLQRPYTIDRERGPVCLFFPISPKLALVGSTEYKDTFALHGLKHSDVPNEDWVDLMNAQVCRFAYEAVIATSRGQEETISEFAHISPVHEAMPLRVGKGILTIHRQVFGPRTDKPKWRDKE</sequence>
<name>A0A7I8BL49_9BURK</name>